<dbReference type="AlphaFoldDB" id="A0A8C5LUA5"/>
<feature type="coiled-coil region" evidence="1">
    <location>
        <begin position="66"/>
        <end position="93"/>
    </location>
</feature>
<dbReference type="Proteomes" id="UP000694569">
    <property type="component" value="Unplaced"/>
</dbReference>
<dbReference type="InterPro" id="IPR004244">
    <property type="entry name" value="Transposase_22"/>
</dbReference>
<name>A0A8C5LUA5_9ANUR</name>
<dbReference type="PANTHER" id="PTHR11505">
    <property type="entry name" value="L1 TRANSPOSABLE ELEMENT-RELATED"/>
    <property type="match status" value="1"/>
</dbReference>
<proteinExistence type="predicted"/>
<evidence type="ECO:0000313" key="2">
    <source>
        <dbReference type="Ensembl" id="ENSLLEP00000005193.1"/>
    </source>
</evidence>
<dbReference type="OrthoDB" id="9909646at2759"/>
<protein>
    <submittedName>
        <fullName evidence="2">Uncharacterized protein</fullName>
    </submittedName>
</protein>
<keyword evidence="1" id="KW-0175">Coiled coil</keyword>
<dbReference type="Ensembl" id="ENSLLET00000005419.1">
    <property type="protein sequence ID" value="ENSLLEP00000005193.1"/>
    <property type="gene ID" value="ENSLLEG00000003320.1"/>
</dbReference>
<accession>A0A8C5LUA5</accession>
<dbReference type="GeneTree" id="ENSGT01150000288584"/>
<dbReference type="Gene3D" id="3.30.250.20">
    <property type="entry name" value="L1 transposable element, C-terminal domain"/>
    <property type="match status" value="1"/>
</dbReference>
<sequence length="237" mass="27011">MAAATPRSPDSGPATRGDIEGLLSTFRADIKRDIQEGLAAVRAEIDAVGARTDALERANDNSAKAYNEMAQHLEVLTEEVHQLQRAQEDQDNRSRRNNIRLRGVPEDVTDLQDFMHRYLLSLLPDTPPEHCLFDRVHRALRPRPRPGERPRDIIARFHYYGVKDAVVAAARTQTPSIDNVMPKLFIDLSPITLQNRRSFKPVTDLLIANNIRYRWGFPFKLVVSHHGTTHILEDLQR</sequence>
<organism evidence="2 3">
    <name type="scientific">Leptobrachium leishanense</name>
    <name type="common">Leishan spiny toad</name>
    <dbReference type="NCBI Taxonomy" id="445787"/>
    <lineage>
        <taxon>Eukaryota</taxon>
        <taxon>Metazoa</taxon>
        <taxon>Chordata</taxon>
        <taxon>Craniata</taxon>
        <taxon>Vertebrata</taxon>
        <taxon>Euteleostomi</taxon>
        <taxon>Amphibia</taxon>
        <taxon>Batrachia</taxon>
        <taxon>Anura</taxon>
        <taxon>Pelobatoidea</taxon>
        <taxon>Megophryidae</taxon>
        <taxon>Leptobrachium</taxon>
    </lineage>
</organism>
<evidence type="ECO:0000313" key="3">
    <source>
        <dbReference type="Proteomes" id="UP000694569"/>
    </source>
</evidence>
<reference evidence="2" key="2">
    <citation type="submission" date="2025-09" db="UniProtKB">
        <authorList>
            <consortium name="Ensembl"/>
        </authorList>
    </citation>
    <scope>IDENTIFICATION</scope>
</reference>
<keyword evidence="3" id="KW-1185">Reference proteome</keyword>
<reference evidence="2" key="1">
    <citation type="submission" date="2025-08" db="UniProtKB">
        <authorList>
            <consortium name="Ensembl"/>
        </authorList>
    </citation>
    <scope>IDENTIFICATION</scope>
</reference>
<dbReference type="InterPro" id="IPR042566">
    <property type="entry name" value="L1_C"/>
</dbReference>
<dbReference type="Gene3D" id="3.30.70.1820">
    <property type="entry name" value="L1 transposable element, RRM domain"/>
    <property type="match status" value="1"/>
</dbReference>
<evidence type="ECO:0000256" key="1">
    <source>
        <dbReference type="SAM" id="Coils"/>
    </source>
</evidence>